<feature type="compositionally biased region" description="Low complexity" evidence="1">
    <location>
        <begin position="42"/>
        <end position="52"/>
    </location>
</feature>
<sequence>MRLLLHDPGVRRLATACLSMACTMAAAMPAQADSPVRDATRQHQQQQQVLQQKIDNADDETRELLRQLRDARESADRLEQHNRTVAPMLERQQQRIERQRQALASMDATDEALPATLQNMVKQLRALVRADIPFHQRERMARLDSLDRMLGEASMSRADKLKRVLSAWQQELDYGTGIEAWQGPLHGDADTRVQYLRLGRVGWYYLTLDGHRGSIWQAGSGEWQPLDGDALEEVRRGVKIANDQRSPELLSLPLSVALSDSAGESSSASTENDERPESDRRSGTASAAGNNGSDS</sequence>
<protein>
    <submittedName>
        <fullName evidence="3">Uncharacterized protein DUF3450</fullName>
    </submittedName>
</protein>
<feature type="compositionally biased region" description="Polar residues" evidence="1">
    <location>
        <begin position="283"/>
        <end position="295"/>
    </location>
</feature>
<organism evidence="3 4">
    <name type="scientific">Kushneria sinocarnis</name>
    <dbReference type="NCBI Taxonomy" id="595502"/>
    <lineage>
        <taxon>Bacteria</taxon>
        <taxon>Pseudomonadati</taxon>
        <taxon>Pseudomonadota</taxon>
        <taxon>Gammaproteobacteria</taxon>
        <taxon>Oceanospirillales</taxon>
        <taxon>Halomonadaceae</taxon>
        <taxon>Kushneria</taxon>
    </lineage>
</organism>
<evidence type="ECO:0000313" key="3">
    <source>
        <dbReference type="EMBL" id="RKR06336.1"/>
    </source>
</evidence>
<dbReference type="EMBL" id="RBIN01000003">
    <property type="protein sequence ID" value="RKR06336.1"/>
    <property type="molecule type" value="Genomic_DNA"/>
</dbReference>
<feature type="compositionally biased region" description="Low complexity" evidence="1">
    <location>
        <begin position="259"/>
        <end position="269"/>
    </location>
</feature>
<feature type="region of interest" description="Disordered" evidence="1">
    <location>
        <begin position="259"/>
        <end position="295"/>
    </location>
</feature>
<name>A0A420WYT1_9GAMM</name>
<proteinExistence type="predicted"/>
<feature type="signal peptide" evidence="2">
    <location>
        <begin position="1"/>
        <end position="32"/>
    </location>
</feature>
<dbReference type="Pfam" id="PF11932">
    <property type="entry name" value="DUF3450"/>
    <property type="match status" value="1"/>
</dbReference>
<evidence type="ECO:0000313" key="4">
    <source>
        <dbReference type="Proteomes" id="UP000281975"/>
    </source>
</evidence>
<evidence type="ECO:0000256" key="1">
    <source>
        <dbReference type="SAM" id="MobiDB-lite"/>
    </source>
</evidence>
<feature type="chain" id="PRO_5019220309" evidence="2">
    <location>
        <begin position="33"/>
        <end position="295"/>
    </location>
</feature>
<dbReference type="AlphaFoldDB" id="A0A420WYT1"/>
<evidence type="ECO:0000256" key="2">
    <source>
        <dbReference type="SAM" id="SignalP"/>
    </source>
</evidence>
<feature type="compositionally biased region" description="Basic and acidic residues" evidence="1">
    <location>
        <begin position="272"/>
        <end position="282"/>
    </location>
</feature>
<dbReference type="InterPro" id="IPR016866">
    <property type="entry name" value="UCP028069"/>
</dbReference>
<keyword evidence="4" id="KW-1185">Reference proteome</keyword>
<keyword evidence="2" id="KW-0732">Signal</keyword>
<gene>
    <name evidence="3" type="ORF">C7446_1278</name>
</gene>
<comment type="caution">
    <text evidence="3">The sequence shown here is derived from an EMBL/GenBank/DDBJ whole genome shotgun (WGS) entry which is preliminary data.</text>
</comment>
<dbReference type="Proteomes" id="UP000281975">
    <property type="component" value="Unassembled WGS sequence"/>
</dbReference>
<dbReference type="PIRSF" id="PIRSF028069">
    <property type="entry name" value="UCP028069"/>
    <property type="match status" value="1"/>
</dbReference>
<reference evidence="3 4" key="1">
    <citation type="submission" date="2018-10" db="EMBL/GenBank/DDBJ databases">
        <title>Genomic Encyclopedia of Type Strains, Phase IV (KMG-IV): sequencing the most valuable type-strain genomes for metagenomic binning, comparative biology and taxonomic classification.</title>
        <authorList>
            <person name="Goeker M."/>
        </authorList>
    </citation>
    <scope>NUCLEOTIDE SEQUENCE [LARGE SCALE GENOMIC DNA]</scope>
    <source>
        <strain evidence="3 4">DSM 23229</strain>
    </source>
</reference>
<accession>A0A420WYT1</accession>
<feature type="region of interest" description="Disordered" evidence="1">
    <location>
        <begin position="33"/>
        <end position="58"/>
    </location>
</feature>